<comment type="caution">
    <text evidence="1">The sequence shown here is derived from an EMBL/GenBank/DDBJ whole genome shotgun (WGS) entry which is preliminary data.</text>
</comment>
<name>A0AAN8G098_PATCE</name>
<accession>A0AAN8G098</accession>
<protein>
    <submittedName>
        <fullName evidence="1">Uncharacterized protein</fullName>
    </submittedName>
</protein>
<proteinExistence type="predicted"/>
<evidence type="ECO:0000313" key="1">
    <source>
        <dbReference type="EMBL" id="KAK6167632.1"/>
    </source>
</evidence>
<reference evidence="1 2" key="1">
    <citation type="submission" date="2024-01" db="EMBL/GenBank/DDBJ databases">
        <title>The genome of the rayed Mediterranean limpet Patella caerulea (Linnaeus, 1758).</title>
        <authorList>
            <person name="Anh-Thu Weber A."/>
            <person name="Halstead-Nussloch G."/>
        </authorList>
    </citation>
    <scope>NUCLEOTIDE SEQUENCE [LARGE SCALE GENOMIC DNA]</scope>
    <source>
        <strain evidence="1">AATW-2023a</strain>
        <tissue evidence="1">Whole specimen</tissue>
    </source>
</reference>
<sequence length="123" mass="14093">MITYSVSELKSLNCDPTQYISPILCVVSEQFPELISADKNPLNSNCGVNNHIPVKISNKPRKRGKREVDFTNLVDFNNYKRCVNSNNHVQLNPPETVYNIETAIHSRPIKERFQKRVSSFEAN</sequence>
<keyword evidence="2" id="KW-1185">Reference proteome</keyword>
<dbReference type="AlphaFoldDB" id="A0AAN8G098"/>
<gene>
    <name evidence="1" type="ORF">SNE40_021611</name>
</gene>
<dbReference type="Proteomes" id="UP001347796">
    <property type="component" value="Unassembled WGS sequence"/>
</dbReference>
<dbReference type="EMBL" id="JAZGQO010000018">
    <property type="protein sequence ID" value="KAK6167632.1"/>
    <property type="molecule type" value="Genomic_DNA"/>
</dbReference>
<evidence type="ECO:0000313" key="2">
    <source>
        <dbReference type="Proteomes" id="UP001347796"/>
    </source>
</evidence>
<organism evidence="1 2">
    <name type="scientific">Patella caerulea</name>
    <name type="common">Rayed Mediterranean limpet</name>
    <dbReference type="NCBI Taxonomy" id="87958"/>
    <lineage>
        <taxon>Eukaryota</taxon>
        <taxon>Metazoa</taxon>
        <taxon>Spiralia</taxon>
        <taxon>Lophotrochozoa</taxon>
        <taxon>Mollusca</taxon>
        <taxon>Gastropoda</taxon>
        <taxon>Patellogastropoda</taxon>
        <taxon>Patelloidea</taxon>
        <taxon>Patellidae</taxon>
        <taxon>Patella</taxon>
    </lineage>
</organism>